<dbReference type="OrthoDB" id="9808623at2"/>
<comment type="caution">
    <text evidence="2">The sequence shown here is derived from an EMBL/GenBank/DDBJ whole genome shotgun (WGS) entry which is preliminary data.</text>
</comment>
<dbReference type="InterPro" id="IPR010419">
    <property type="entry name" value="CO_DH_gsu"/>
</dbReference>
<evidence type="ECO:0000313" key="3">
    <source>
        <dbReference type="Proteomes" id="UP000216885"/>
    </source>
</evidence>
<protein>
    <recommendedName>
        <fullName evidence="4">Carbon monoxide dehydrogenase</fullName>
    </recommendedName>
</protein>
<dbReference type="PANTHER" id="PTHR38588">
    <property type="entry name" value="BLL0334 PROTEIN"/>
    <property type="match status" value="1"/>
</dbReference>
<name>A0A261U2J8_9BORD</name>
<feature type="region of interest" description="Disordered" evidence="1">
    <location>
        <begin position="162"/>
        <end position="184"/>
    </location>
</feature>
<feature type="compositionally biased region" description="Low complexity" evidence="1">
    <location>
        <begin position="217"/>
        <end position="232"/>
    </location>
</feature>
<organism evidence="2 3">
    <name type="scientific">Bordetella genomosp. 4</name>
    <dbReference type="NCBI Taxonomy" id="463044"/>
    <lineage>
        <taxon>Bacteria</taxon>
        <taxon>Pseudomonadati</taxon>
        <taxon>Pseudomonadota</taxon>
        <taxon>Betaproteobacteria</taxon>
        <taxon>Burkholderiales</taxon>
        <taxon>Alcaligenaceae</taxon>
        <taxon>Bordetella</taxon>
    </lineage>
</organism>
<gene>
    <name evidence="2" type="ORF">CAL20_10300</name>
</gene>
<accession>A0A261U2J8</accession>
<dbReference type="Gene3D" id="3.30.530.20">
    <property type="match status" value="1"/>
</dbReference>
<dbReference type="CDD" id="cd07823">
    <property type="entry name" value="SRPBCC_5"/>
    <property type="match status" value="1"/>
</dbReference>
<reference evidence="2 3" key="1">
    <citation type="submission" date="2017-05" db="EMBL/GenBank/DDBJ databases">
        <title>Complete and WGS of Bordetella genogroups.</title>
        <authorList>
            <person name="Spilker T."/>
            <person name="LiPuma J."/>
        </authorList>
    </citation>
    <scope>NUCLEOTIDE SEQUENCE [LARGE SCALE GENOMIC DNA]</scope>
    <source>
        <strain evidence="2 3">AU9919</strain>
    </source>
</reference>
<dbReference type="InterPro" id="IPR023393">
    <property type="entry name" value="START-like_dom_sf"/>
</dbReference>
<keyword evidence="3" id="KW-1185">Reference proteome</keyword>
<sequence length="266" mass="27912">MQFTNHFQVSLPPEEAWPLLMDLPAVVPCMPGAEIVERIDDRRFKGKVSVRLGPVGLVFLCDANFTEIDDERRRAIVQAEGADAKGRGTAQASIQFHCQPSAVGSEIVITTDLTLAGAVAQYGRGVGLIQNVANQIVAQFARNLEARIEQIKEHEKVYGVSGAPRQEEAAPVSSLPGPAVGEPASRSVATEPAYAQGYRDGFGAGFNAGHAAGLAAAAAQQRSGQPPAGAPGTLPPIAPAKPIGGLSLIFSSLWATVRGWFGGRTH</sequence>
<dbReference type="Proteomes" id="UP000216885">
    <property type="component" value="Unassembled WGS sequence"/>
</dbReference>
<dbReference type="RefSeq" id="WP_094820910.1">
    <property type="nucleotide sequence ID" value="NZ_NEVO01000007.1"/>
</dbReference>
<evidence type="ECO:0008006" key="4">
    <source>
        <dbReference type="Google" id="ProtNLM"/>
    </source>
</evidence>
<feature type="region of interest" description="Disordered" evidence="1">
    <location>
        <begin position="217"/>
        <end position="236"/>
    </location>
</feature>
<proteinExistence type="predicted"/>
<evidence type="ECO:0000256" key="1">
    <source>
        <dbReference type="SAM" id="MobiDB-lite"/>
    </source>
</evidence>
<dbReference type="SUPFAM" id="SSF55961">
    <property type="entry name" value="Bet v1-like"/>
    <property type="match status" value="1"/>
</dbReference>
<evidence type="ECO:0000313" key="2">
    <source>
        <dbReference type="EMBL" id="OZI55855.1"/>
    </source>
</evidence>
<dbReference type="EMBL" id="NEVQ01000013">
    <property type="protein sequence ID" value="OZI55855.1"/>
    <property type="molecule type" value="Genomic_DNA"/>
</dbReference>
<dbReference type="Pfam" id="PF06240">
    <property type="entry name" value="COXG"/>
    <property type="match status" value="1"/>
</dbReference>
<dbReference type="AlphaFoldDB" id="A0A261U2J8"/>
<dbReference type="PANTHER" id="PTHR38588:SF1">
    <property type="entry name" value="BLL0334 PROTEIN"/>
    <property type="match status" value="1"/>
</dbReference>